<dbReference type="Pfam" id="PF03383">
    <property type="entry name" value="Serpentine_r_xa"/>
    <property type="match status" value="1"/>
</dbReference>
<accession>A0A8R1IG18</accession>
<keyword evidence="1" id="KW-0472">Membrane</keyword>
<dbReference type="AlphaFoldDB" id="A0A8R1IG18"/>
<dbReference type="PANTHER" id="PTHR23018">
    <property type="entry name" value="SERPENTINE RECEPTOR, CLASS XA-RELATED"/>
    <property type="match status" value="1"/>
</dbReference>
<keyword evidence="1" id="KW-1133">Transmembrane helix</keyword>
<name>A0A8R1IG18_CAEJA</name>
<sequence>MVLSGMAEKILFFVAYGAYQSCSEEDYQHFITNYGTLLGVFQQISHSHSYSICLIISIHRLSIVINPKNQFFFGPAHLWLYSLLANFPLISLVLLPYYSDCPVYYGYEKMKAIALCTPVEHTLTSLLNKSCLTISIVSLVINFAIFLHGRFKTDGTYVRCADKMGIKSKILEHNMSMLMVDAVSPAILIMRKRRHRAIRELGMSISALLFAYEIGELLIRALNDHINQNKRDIAPFMIHLFLMFHNVIAYFAATEVSRVVVRNLFGLVGVYGIHNSNIIYVT</sequence>
<feature type="transmembrane region" description="Helical" evidence="1">
    <location>
        <begin position="233"/>
        <end position="253"/>
    </location>
</feature>
<feature type="transmembrane region" description="Helical" evidence="1">
    <location>
        <begin position="201"/>
        <end position="221"/>
    </location>
</feature>
<protein>
    <submittedName>
        <fullName evidence="2">Uncharacterized protein</fullName>
    </submittedName>
</protein>
<keyword evidence="1" id="KW-0812">Transmembrane</keyword>
<organism evidence="2 3">
    <name type="scientific">Caenorhabditis japonica</name>
    <dbReference type="NCBI Taxonomy" id="281687"/>
    <lineage>
        <taxon>Eukaryota</taxon>
        <taxon>Metazoa</taxon>
        <taxon>Ecdysozoa</taxon>
        <taxon>Nematoda</taxon>
        <taxon>Chromadorea</taxon>
        <taxon>Rhabditida</taxon>
        <taxon>Rhabditina</taxon>
        <taxon>Rhabditomorpha</taxon>
        <taxon>Rhabditoidea</taxon>
        <taxon>Rhabditidae</taxon>
        <taxon>Peloderinae</taxon>
        <taxon>Caenorhabditis</taxon>
    </lineage>
</organism>
<keyword evidence="3" id="KW-1185">Reference proteome</keyword>
<evidence type="ECO:0000313" key="3">
    <source>
        <dbReference type="Proteomes" id="UP000005237"/>
    </source>
</evidence>
<feature type="transmembrane region" description="Helical" evidence="1">
    <location>
        <begin position="78"/>
        <end position="98"/>
    </location>
</feature>
<feature type="transmembrane region" description="Helical" evidence="1">
    <location>
        <begin position="132"/>
        <end position="149"/>
    </location>
</feature>
<reference evidence="3" key="1">
    <citation type="submission" date="2010-08" db="EMBL/GenBank/DDBJ databases">
        <authorList>
            <consortium name="Caenorhabditis japonica Sequencing Consortium"/>
            <person name="Wilson R.K."/>
        </authorList>
    </citation>
    <scope>NUCLEOTIDE SEQUENCE [LARGE SCALE GENOMIC DNA]</scope>
    <source>
        <strain evidence="3">DF5081</strain>
    </source>
</reference>
<evidence type="ECO:0000256" key="1">
    <source>
        <dbReference type="SAM" id="Phobius"/>
    </source>
</evidence>
<proteinExistence type="predicted"/>
<evidence type="ECO:0000313" key="2">
    <source>
        <dbReference type="EnsemblMetazoa" id="CJA33055.1"/>
    </source>
</evidence>
<dbReference type="EnsemblMetazoa" id="CJA33055.1">
    <property type="protein sequence ID" value="CJA33055.1"/>
    <property type="gene ID" value="WBGene00208902"/>
</dbReference>
<reference evidence="2" key="2">
    <citation type="submission" date="2022-06" db="UniProtKB">
        <authorList>
            <consortium name="EnsemblMetazoa"/>
        </authorList>
    </citation>
    <scope>IDENTIFICATION</scope>
    <source>
        <strain evidence="2">DF5081</strain>
    </source>
</reference>
<dbReference type="Proteomes" id="UP000005237">
    <property type="component" value="Unassembled WGS sequence"/>
</dbReference>
<dbReference type="InterPro" id="IPR005047">
    <property type="entry name" value="7TM_GPCR_serpentine_rcpt_Srxa"/>
</dbReference>